<dbReference type="InterPro" id="IPR010869">
    <property type="entry name" value="DUF1501"/>
</dbReference>
<evidence type="ECO:0000313" key="2">
    <source>
        <dbReference type="Proteomes" id="UP000005801"/>
    </source>
</evidence>
<proteinExistence type="predicted"/>
<evidence type="ECO:0000313" key="1">
    <source>
        <dbReference type="EMBL" id="EDM75632.1"/>
    </source>
</evidence>
<comment type="caution">
    <text evidence="1">The sequence shown here is derived from an EMBL/GenBank/DDBJ whole genome shotgun (WGS) entry which is preliminary data.</text>
</comment>
<protein>
    <submittedName>
        <fullName evidence="1">Tat (Twin-arginine translocation) pathway signal sequence domain protein</fullName>
    </submittedName>
</protein>
<dbReference type="PANTHER" id="PTHR43737:SF1">
    <property type="entry name" value="DUF1501 DOMAIN-CONTAINING PROTEIN"/>
    <property type="match status" value="1"/>
</dbReference>
<dbReference type="AlphaFoldDB" id="A6GEP9"/>
<dbReference type="eggNOG" id="COG4102">
    <property type="taxonomic scope" value="Bacteria"/>
</dbReference>
<dbReference type="InterPro" id="IPR006311">
    <property type="entry name" value="TAT_signal"/>
</dbReference>
<organism evidence="1 2">
    <name type="scientific">Plesiocystis pacifica SIR-1</name>
    <dbReference type="NCBI Taxonomy" id="391625"/>
    <lineage>
        <taxon>Bacteria</taxon>
        <taxon>Pseudomonadati</taxon>
        <taxon>Myxococcota</taxon>
        <taxon>Polyangia</taxon>
        <taxon>Nannocystales</taxon>
        <taxon>Nannocystaceae</taxon>
        <taxon>Plesiocystis</taxon>
    </lineage>
</organism>
<dbReference type="OrthoDB" id="238140at2"/>
<dbReference type="PROSITE" id="PS51318">
    <property type="entry name" value="TAT"/>
    <property type="match status" value="1"/>
</dbReference>
<dbReference type="RefSeq" id="WP_006975189.1">
    <property type="nucleotide sequence ID" value="NZ_ABCS01000085.1"/>
</dbReference>
<keyword evidence="2" id="KW-1185">Reference proteome</keyword>
<dbReference type="PANTHER" id="PTHR43737">
    <property type="entry name" value="BLL7424 PROTEIN"/>
    <property type="match status" value="1"/>
</dbReference>
<sequence length="426" mass="45747">MDRRDFMRLAGLAGLALVPGASHHARAGWATSGKPPTSNHVYEGPLWVFVNASGGWDQTMLCDPKGRENEEELDPVNNYFTDEIGSAGNLLYAPVGYNEVFFQKYYQDLLVINGIDMQTNGHDSGSRHCWSGRLVEGFPSLAALVAAQADPGLPMAYLSFGGYDLTAGLVARTRSGNVNALGRIAHPDRIDPNDPGSNFHSSAAQELITQARTGRREHLLVEAGLPAEREAMSQMFTASGGANELKLLQEFLPDTLSDQPIHRQAQVALAAYRAGICASVNINYGGFDTHGNHDDSHSARLYTLMEGVDLLMQEAEALGVADKLIVVMGSDFGRTPTYNDNNGKDHWSVSSMLLMGQGISGNRVVGATTHKVQPLTVNAGSLALDEGGVRIRPEHIHAALRDHAGLGEDLAARFPLNPAESLALLG</sequence>
<dbReference type="NCBIfam" id="TIGR01409">
    <property type="entry name" value="TAT_signal_seq"/>
    <property type="match status" value="1"/>
</dbReference>
<reference evidence="1 2" key="1">
    <citation type="submission" date="2007-06" db="EMBL/GenBank/DDBJ databases">
        <authorList>
            <person name="Shimkets L."/>
            <person name="Ferriera S."/>
            <person name="Johnson J."/>
            <person name="Kravitz S."/>
            <person name="Beeson K."/>
            <person name="Sutton G."/>
            <person name="Rogers Y.-H."/>
            <person name="Friedman R."/>
            <person name="Frazier M."/>
            <person name="Venter J.C."/>
        </authorList>
    </citation>
    <scope>NUCLEOTIDE SEQUENCE [LARGE SCALE GENOMIC DNA]</scope>
    <source>
        <strain evidence="1 2">SIR-1</strain>
    </source>
</reference>
<dbReference type="InterPro" id="IPR019546">
    <property type="entry name" value="TAT_signal_bac_arc"/>
</dbReference>
<gene>
    <name evidence="1" type="ORF">PPSIR1_13345</name>
</gene>
<dbReference type="EMBL" id="ABCS01000085">
    <property type="protein sequence ID" value="EDM75632.1"/>
    <property type="molecule type" value="Genomic_DNA"/>
</dbReference>
<dbReference type="Proteomes" id="UP000005801">
    <property type="component" value="Unassembled WGS sequence"/>
</dbReference>
<dbReference type="STRING" id="391625.PPSIR1_13345"/>
<dbReference type="Pfam" id="PF07394">
    <property type="entry name" value="DUF1501"/>
    <property type="match status" value="1"/>
</dbReference>
<accession>A6GEP9</accession>
<name>A6GEP9_9BACT</name>